<evidence type="ECO:0000313" key="3">
    <source>
        <dbReference type="EMBL" id="QHN78712.1"/>
    </source>
</evidence>
<dbReference type="AlphaFoldDB" id="A0A444XRW1"/>
<dbReference type="PANTHER" id="PTHR33701">
    <property type="entry name" value="TRANSMEMBRANE PROTEIN"/>
    <property type="match status" value="1"/>
</dbReference>
<dbReference type="EMBL" id="SDMP01000019">
    <property type="protein sequence ID" value="RYQ92487.1"/>
    <property type="molecule type" value="Genomic_DNA"/>
</dbReference>
<feature type="region of interest" description="Disordered" evidence="2">
    <location>
        <begin position="516"/>
        <end position="536"/>
    </location>
</feature>
<evidence type="ECO:0000256" key="2">
    <source>
        <dbReference type="SAM" id="MobiDB-lite"/>
    </source>
</evidence>
<feature type="compositionally biased region" description="Polar residues" evidence="2">
    <location>
        <begin position="364"/>
        <end position="374"/>
    </location>
</feature>
<accession>A0A444XRW1</accession>
<keyword evidence="5" id="KW-1185">Reference proteome</keyword>
<reference evidence="4 5" key="1">
    <citation type="submission" date="2019-01" db="EMBL/GenBank/DDBJ databases">
        <title>Sequencing of cultivated peanut Arachis hypogaea provides insights into genome evolution and oil improvement.</title>
        <authorList>
            <person name="Chen X."/>
        </authorList>
    </citation>
    <scope>NUCLEOTIDE SEQUENCE [LARGE SCALE GENOMIC DNA]</scope>
    <source>
        <strain evidence="5">cv. Fuhuasheng</strain>
        <strain evidence="4">GDAAS-fuhuasheng2018</strain>
        <tissue evidence="4">Leaves</tissue>
    </source>
</reference>
<feature type="region of interest" description="Disordered" evidence="2">
    <location>
        <begin position="613"/>
        <end position="634"/>
    </location>
</feature>
<dbReference type="Proteomes" id="UP000464620">
    <property type="component" value="Chromosome B09"/>
</dbReference>
<feature type="region of interest" description="Disordered" evidence="2">
    <location>
        <begin position="92"/>
        <end position="194"/>
    </location>
</feature>
<feature type="compositionally biased region" description="Basic residues" evidence="2">
    <location>
        <begin position="158"/>
        <end position="169"/>
    </location>
</feature>
<evidence type="ECO:0000256" key="1">
    <source>
        <dbReference type="SAM" id="Coils"/>
    </source>
</evidence>
<feature type="compositionally biased region" description="Polar residues" evidence="2">
    <location>
        <begin position="133"/>
        <end position="143"/>
    </location>
</feature>
<keyword evidence="1" id="KW-0175">Coiled coil</keyword>
<evidence type="ECO:0000313" key="5">
    <source>
        <dbReference type="Proteomes" id="UP000289738"/>
    </source>
</evidence>
<dbReference type="EMBL" id="CP031001">
    <property type="protein sequence ID" value="QHN78712.1"/>
    <property type="molecule type" value="Genomic_DNA"/>
</dbReference>
<dbReference type="PANTHER" id="PTHR33701:SF3">
    <property type="entry name" value="TRANSCRIPTIONAL REGULATOR ATRX"/>
    <property type="match status" value="1"/>
</dbReference>
<reference evidence="3 6" key="2">
    <citation type="submission" date="2020-01" db="EMBL/GenBank/DDBJ databases">
        <title>Genome sequence of Arachis hypogaea, cultivar Shitouqi.</title>
        <authorList>
            <person name="Zhuang W."/>
            <person name="Chen H."/>
            <person name="Varshney R."/>
            <person name="Wang D."/>
            <person name="Ming R."/>
        </authorList>
    </citation>
    <scope>NUCLEOTIDE SEQUENCE [LARGE SCALE GENOMIC DNA]</scope>
    <source>
        <tissue evidence="3">Young leaf</tissue>
    </source>
</reference>
<feature type="region of interest" description="Disordered" evidence="2">
    <location>
        <begin position="350"/>
        <end position="375"/>
    </location>
</feature>
<feature type="region of interest" description="Disordered" evidence="2">
    <location>
        <begin position="432"/>
        <end position="464"/>
    </location>
</feature>
<dbReference type="OrthoDB" id="1939754at2759"/>
<evidence type="ECO:0000313" key="4">
    <source>
        <dbReference type="EMBL" id="RYQ92487.1"/>
    </source>
</evidence>
<evidence type="ECO:0000313" key="6">
    <source>
        <dbReference type="Proteomes" id="UP000464620"/>
    </source>
</evidence>
<sequence length="840" mass="96337">MVVQISLMDPLNRRRTSLMEDSTILTIEFLRGRLLFERSISRRARQRAEDLEKKVIELEEQVKMVTLQRKIAEKATADVLAILENHGLSDLSNEFESESGRDTPCEYGVNNDSGNNGERFLSSKGRQNGPEALSSSDTDSSPLYGSFPWKGHHDSSHSRKKYNNPKHRRETSWSSISSSSKNHHHGMSFHKIRHKKTRSASIPGYVSVEVDCQENEVVPYFEGFQNCSDGYERDKDMEKALEHRSLPIDEYEAMAKAQIDLEEKFRENNCAISGSYNWRNHYDMYEKKDESKAQLNSNAQEDDTEAIDICLFERSLRVPKSFDGTRGYNHQRSETFSSDDFLGQENLHSQLKEKQSESPENYHSHSSNQHNQEPYSHYYPDFKLIDKAESSRVLFFEELIAAGVKDIMPRSFDGKGSYDNQKSKTFSSELFGQENSTSQLKGSQNESSVNCHYQSSNRHSQEPYSHYYRDSKLIDKAEPSRVLFLEELLGAGVKDIMPKSFDGKGSYDNRKSKTFSSDLFGQENSTSQLKRSQNESSVNCHYQSSDLHLQEPYGLHYPDSKQIDKAEPTDFSFFKGILRAEAKEKMQTSVDGTKGYSNQRSRTFSVSDFFAHENSHSQLKENQNESTEDYHDSSNMHNQEPYGYHYPDYKQIDHFLTDVHGGLHQKETSRNKKDDLNALVCHEQPHKFSGVLESLKQAKTFLQELNNSLPLVETEYFTKACKPSAYVSKSEKKLDFPAGSSSFFWQPTHFPDETMTGSNVQDSTSRLHSNFFLDRRISRTTGYFNKTRSLTGVDQSLADPQLLNGSRFNSRKDPYDAFCDGGILSSTKQVYPCFPIFPIY</sequence>
<feature type="coiled-coil region" evidence="1">
    <location>
        <begin position="41"/>
        <end position="75"/>
    </location>
</feature>
<feature type="compositionally biased region" description="Basic residues" evidence="2">
    <location>
        <begin position="181"/>
        <end position="194"/>
    </location>
</feature>
<protein>
    <submittedName>
        <fullName evidence="4">Uncharacterized protein</fullName>
    </submittedName>
</protein>
<feature type="compositionally biased region" description="Polar residues" evidence="2">
    <location>
        <begin position="432"/>
        <end position="458"/>
    </location>
</feature>
<organism evidence="4 5">
    <name type="scientific">Arachis hypogaea</name>
    <name type="common">Peanut</name>
    <dbReference type="NCBI Taxonomy" id="3818"/>
    <lineage>
        <taxon>Eukaryota</taxon>
        <taxon>Viridiplantae</taxon>
        <taxon>Streptophyta</taxon>
        <taxon>Embryophyta</taxon>
        <taxon>Tracheophyta</taxon>
        <taxon>Spermatophyta</taxon>
        <taxon>Magnoliopsida</taxon>
        <taxon>eudicotyledons</taxon>
        <taxon>Gunneridae</taxon>
        <taxon>Pentapetalae</taxon>
        <taxon>rosids</taxon>
        <taxon>fabids</taxon>
        <taxon>Fabales</taxon>
        <taxon>Fabaceae</taxon>
        <taxon>Papilionoideae</taxon>
        <taxon>50 kb inversion clade</taxon>
        <taxon>dalbergioids sensu lato</taxon>
        <taxon>Dalbergieae</taxon>
        <taxon>Pterocarpus clade</taxon>
        <taxon>Arachis</taxon>
    </lineage>
</organism>
<dbReference type="Proteomes" id="UP000289738">
    <property type="component" value="Chromosome B09"/>
</dbReference>
<proteinExistence type="predicted"/>
<feature type="compositionally biased region" description="Basic and acidic residues" evidence="2">
    <location>
        <begin position="350"/>
        <end position="363"/>
    </location>
</feature>
<gene>
    <name evidence="4" type="ORF">Ahy_B09g098719</name>
    <name evidence="3" type="ORF">DS421_19g663720</name>
</gene>
<name>A0A444XRW1_ARAHY</name>
<dbReference type="STRING" id="3818.A0A444XRW1"/>